<feature type="domain" description="Cwf19-like protein C-terminal" evidence="3">
    <location>
        <begin position="690"/>
        <end position="784"/>
    </location>
</feature>
<dbReference type="InterPro" id="IPR006768">
    <property type="entry name" value="Cwf19-like_C_dom-1"/>
</dbReference>
<dbReference type="InterPro" id="IPR040194">
    <property type="entry name" value="Cwf19-like"/>
</dbReference>
<feature type="compositionally biased region" description="Basic and acidic residues" evidence="2">
    <location>
        <begin position="47"/>
        <end position="57"/>
    </location>
</feature>
<protein>
    <submittedName>
        <fullName evidence="5">CWF19-like protein 2</fullName>
    </submittedName>
</protein>
<dbReference type="OrthoDB" id="2113965at2759"/>
<feature type="compositionally biased region" description="Basic residues" evidence="2">
    <location>
        <begin position="26"/>
        <end position="46"/>
    </location>
</feature>
<evidence type="ECO:0000259" key="3">
    <source>
        <dbReference type="Pfam" id="PF04676"/>
    </source>
</evidence>
<feature type="compositionally biased region" description="Basic and acidic residues" evidence="2">
    <location>
        <begin position="271"/>
        <end position="283"/>
    </location>
</feature>
<dbReference type="InterPro" id="IPR006767">
    <property type="entry name" value="Cwf19-like_C_dom-2"/>
</dbReference>
<feature type="region of interest" description="Disordered" evidence="2">
    <location>
        <begin position="143"/>
        <end position="167"/>
    </location>
</feature>
<evidence type="ECO:0000256" key="1">
    <source>
        <dbReference type="ARBA" id="ARBA00006795"/>
    </source>
</evidence>
<feature type="compositionally biased region" description="Basic and acidic residues" evidence="2">
    <location>
        <begin position="292"/>
        <end position="328"/>
    </location>
</feature>
<proteinExistence type="inferred from homology"/>
<dbReference type="Pfam" id="PF04676">
    <property type="entry name" value="CwfJ_C_2"/>
    <property type="match status" value="1"/>
</dbReference>
<dbReference type="SUPFAM" id="SSF54197">
    <property type="entry name" value="HIT-like"/>
    <property type="match status" value="1"/>
</dbReference>
<feature type="compositionally biased region" description="Basic and acidic residues" evidence="2">
    <location>
        <begin position="359"/>
        <end position="374"/>
    </location>
</feature>
<reference evidence="6" key="1">
    <citation type="submission" date="2017-01" db="EMBL/GenBank/DDBJ databases">
        <title>Comparative genomics of anhydrobiosis in the tardigrade Hypsibius dujardini.</title>
        <authorList>
            <person name="Yoshida Y."/>
            <person name="Koutsovoulos G."/>
            <person name="Laetsch D."/>
            <person name="Stevens L."/>
            <person name="Kumar S."/>
            <person name="Horikawa D."/>
            <person name="Ishino K."/>
            <person name="Komine S."/>
            <person name="Tomita M."/>
            <person name="Blaxter M."/>
            <person name="Arakawa K."/>
        </authorList>
    </citation>
    <scope>NUCLEOTIDE SEQUENCE [LARGE SCALE GENOMIC DNA]</scope>
    <source>
        <strain evidence="6">Z151</strain>
    </source>
</reference>
<dbReference type="Pfam" id="PF04677">
    <property type="entry name" value="CwfJ_C_1"/>
    <property type="match status" value="1"/>
</dbReference>
<keyword evidence="6" id="KW-1185">Reference proteome</keyword>
<dbReference type="PANTHER" id="PTHR12072:SF5">
    <property type="entry name" value="CWF19-LIKE PROTEIN 2"/>
    <property type="match status" value="1"/>
</dbReference>
<evidence type="ECO:0000313" key="6">
    <source>
        <dbReference type="Proteomes" id="UP000192578"/>
    </source>
</evidence>
<feature type="region of interest" description="Disordered" evidence="2">
    <location>
        <begin position="457"/>
        <end position="483"/>
    </location>
</feature>
<feature type="region of interest" description="Disordered" evidence="2">
    <location>
        <begin position="214"/>
        <end position="384"/>
    </location>
</feature>
<accession>A0A1W0WN57</accession>
<gene>
    <name evidence="5" type="ORF">BV898_09388</name>
</gene>
<sequence length="787" mass="88390">MDAMWKEKDAASEDSSSEASNSPPDRKRKHKDKKRKKEKKHHRSHREKGTDGAEKKLVKASTATVTSAEETSPTADVLELETSVVNTGPKREEWMGDSETSFLFPSVLQQDLRRTNVNAKTAAREAQQRETERLYKARELNPFIHGPQPVADGSEGTLEVKPASDSVVGDGGASWLKRAYRRLEEQAEDRGCTVEEVAAERFGSLDQLKGLIAAAEKREGIVSEPARERKKEGREDGRQLYDYRRSSREGDRSYPRDGDRRNDSTSSARHTSTDQRNDRRSPETSRASNSARRGDDHRERFDSDSDRIRRRPSPDRTARDGSSFDKPRPAFVKPGENLPSSWKSRDKAQYVPKSNYTPAEKKAKMEAAEKKEETATTAATRENDLVAEQPVGLSAAELNQLNARILRAELMGDTAAVAKLKEKIASAGTATVLAAGPSKRPTESVVLSRTHAKGFSYPVKSAPEAPSSGKHPKTATHNAAGEREKYFADDDKYSLSQLVSMEKMQSAEDQNALFSRLAGKVVEKVDDDYGMDDAFIKKALNKESLDQMNSRDRDKAIMEHKQIGAALGSCHYCMEGPKFLKHLVIAVGRKALLMLPSCTPIAEGHCLICPIQHVSAATSLDEDVWEEMQTFRRALVQMFEKNEEDCVFVETAMDLKRHPHMTWECIPLDKETGSMAPMYFKKAILESEGEWAQNVKLVDLSKKDIRHAVPKNFPYFSVDFGMQGGYAHVIEDERRFPSYFGKEIVGGMIDAEPRLWLKNIPLNFNDQMKSVNKFNKLWEPVDFTQKK</sequence>
<dbReference type="Gene3D" id="3.30.428.10">
    <property type="entry name" value="HIT-like"/>
    <property type="match status" value="1"/>
</dbReference>
<feature type="domain" description="Cwf19-like C-terminal" evidence="4">
    <location>
        <begin position="559"/>
        <end position="681"/>
    </location>
</feature>
<feature type="compositionally biased region" description="Low complexity" evidence="2">
    <location>
        <begin position="13"/>
        <end position="23"/>
    </location>
</feature>
<dbReference type="EMBL" id="MTYJ01000073">
    <property type="protein sequence ID" value="OQV16553.1"/>
    <property type="molecule type" value="Genomic_DNA"/>
</dbReference>
<feature type="compositionally biased region" description="Low complexity" evidence="2">
    <location>
        <begin position="60"/>
        <end position="75"/>
    </location>
</feature>
<evidence type="ECO:0000313" key="5">
    <source>
        <dbReference type="EMBL" id="OQV16553.1"/>
    </source>
</evidence>
<feature type="compositionally biased region" description="Basic and acidic residues" evidence="2">
    <location>
        <begin position="1"/>
        <end position="11"/>
    </location>
</feature>
<name>A0A1W0WN57_HYPEX</name>
<organism evidence="5 6">
    <name type="scientific">Hypsibius exemplaris</name>
    <name type="common">Freshwater tardigrade</name>
    <dbReference type="NCBI Taxonomy" id="2072580"/>
    <lineage>
        <taxon>Eukaryota</taxon>
        <taxon>Metazoa</taxon>
        <taxon>Ecdysozoa</taxon>
        <taxon>Tardigrada</taxon>
        <taxon>Eutardigrada</taxon>
        <taxon>Parachela</taxon>
        <taxon>Hypsibioidea</taxon>
        <taxon>Hypsibiidae</taxon>
        <taxon>Hypsibius</taxon>
    </lineage>
</organism>
<dbReference type="AlphaFoldDB" id="A0A1W0WN57"/>
<dbReference type="PANTHER" id="PTHR12072">
    <property type="entry name" value="CWF19, CELL CYCLE CONTROL PROTEIN"/>
    <property type="match status" value="1"/>
</dbReference>
<dbReference type="GO" id="GO:0000398">
    <property type="term" value="P:mRNA splicing, via spliceosome"/>
    <property type="evidence" value="ECO:0007669"/>
    <property type="project" value="TreeGrafter"/>
</dbReference>
<comment type="caution">
    <text evidence="5">The sequence shown here is derived from an EMBL/GenBank/DDBJ whole genome shotgun (WGS) entry which is preliminary data.</text>
</comment>
<dbReference type="Proteomes" id="UP000192578">
    <property type="component" value="Unassembled WGS sequence"/>
</dbReference>
<comment type="similarity">
    <text evidence="1">Belongs to the CWF19 family.</text>
</comment>
<evidence type="ECO:0000259" key="4">
    <source>
        <dbReference type="Pfam" id="PF04677"/>
    </source>
</evidence>
<dbReference type="InterPro" id="IPR036265">
    <property type="entry name" value="HIT-like_sf"/>
</dbReference>
<evidence type="ECO:0000256" key="2">
    <source>
        <dbReference type="SAM" id="MobiDB-lite"/>
    </source>
</evidence>
<dbReference type="GO" id="GO:0071014">
    <property type="term" value="C:post-mRNA release spliceosomal complex"/>
    <property type="evidence" value="ECO:0007669"/>
    <property type="project" value="TreeGrafter"/>
</dbReference>
<feature type="region of interest" description="Disordered" evidence="2">
    <location>
        <begin position="1"/>
        <end position="97"/>
    </location>
</feature>
<feature type="compositionally biased region" description="Basic and acidic residues" evidence="2">
    <location>
        <begin position="215"/>
        <end position="263"/>
    </location>
</feature>